<name>A0AAV8PUL9_ENSVE</name>
<proteinExistence type="predicted"/>
<gene>
    <name evidence="1" type="ORF">OPV22_027049</name>
</gene>
<organism evidence="1 2">
    <name type="scientific">Ensete ventricosum</name>
    <name type="common">Abyssinian banana</name>
    <name type="synonym">Musa ensete</name>
    <dbReference type="NCBI Taxonomy" id="4639"/>
    <lineage>
        <taxon>Eukaryota</taxon>
        <taxon>Viridiplantae</taxon>
        <taxon>Streptophyta</taxon>
        <taxon>Embryophyta</taxon>
        <taxon>Tracheophyta</taxon>
        <taxon>Spermatophyta</taxon>
        <taxon>Magnoliopsida</taxon>
        <taxon>Liliopsida</taxon>
        <taxon>Zingiberales</taxon>
        <taxon>Musaceae</taxon>
        <taxon>Ensete</taxon>
    </lineage>
</organism>
<dbReference type="EMBL" id="JAQQAF010000008">
    <property type="protein sequence ID" value="KAJ8464497.1"/>
    <property type="molecule type" value="Genomic_DNA"/>
</dbReference>
<comment type="caution">
    <text evidence="1">The sequence shown here is derived from an EMBL/GenBank/DDBJ whole genome shotgun (WGS) entry which is preliminary data.</text>
</comment>
<dbReference type="AlphaFoldDB" id="A0AAV8PUL9"/>
<sequence>MWAPRRCWRHALSCDPFHETVFRPINSQLAHLPVFSMANSATTHVGPTLRSSGMRQNNMSRVREHHHAAGALRRTHLNPHRHPLLLDPDGERIQLQATKHALNTRIAEPVILVIISIHNVSDLRESRSPNCSQNTVCYRVREIK</sequence>
<evidence type="ECO:0000313" key="2">
    <source>
        <dbReference type="Proteomes" id="UP001222027"/>
    </source>
</evidence>
<reference evidence="1 2" key="1">
    <citation type="submission" date="2022-12" db="EMBL/GenBank/DDBJ databases">
        <title>Chromosome-scale assembly of the Ensete ventricosum genome.</title>
        <authorList>
            <person name="Dussert Y."/>
            <person name="Stocks J."/>
            <person name="Wendawek A."/>
            <person name="Woldeyes F."/>
            <person name="Nichols R.A."/>
            <person name="Borrell J.S."/>
        </authorList>
    </citation>
    <scope>NUCLEOTIDE SEQUENCE [LARGE SCALE GENOMIC DNA]</scope>
    <source>
        <strain evidence="2">cv. Maze</strain>
        <tissue evidence="1">Seeds</tissue>
    </source>
</reference>
<evidence type="ECO:0000313" key="1">
    <source>
        <dbReference type="EMBL" id="KAJ8464497.1"/>
    </source>
</evidence>
<accession>A0AAV8PUL9</accession>
<protein>
    <submittedName>
        <fullName evidence="1">Uncharacterized protein</fullName>
    </submittedName>
</protein>
<keyword evidence="2" id="KW-1185">Reference proteome</keyword>
<dbReference type="Proteomes" id="UP001222027">
    <property type="component" value="Unassembled WGS sequence"/>
</dbReference>